<gene>
    <name evidence="1" type="ORF">CMsap09_15735</name>
</gene>
<organism evidence="1 2">
    <name type="scientific">Clavibacter michiganensis</name>
    <dbReference type="NCBI Taxonomy" id="28447"/>
    <lineage>
        <taxon>Bacteria</taxon>
        <taxon>Bacillati</taxon>
        <taxon>Actinomycetota</taxon>
        <taxon>Actinomycetes</taxon>
        <taxon>Micrococcales</taxon>
        <taxon>Microbacteriaceae</taxon>
        <taxon>Clavibacter</taxon>
    </lineage>
</organism>
<name>A0A251XY65_9MICO</name>
<protein>
    <submittedName>
        <fullName evidence="1">Uncharacterized protein</fullName>
    </submittedName>
</protein>
<sequence>MDGREVGEPQVDQWVDEAEAGYDVDALRSRVGRVPRGGTAAKVIPVRLTDAELAAVMARAEREGAEPLRRDPGSARRLVARRVIVR</sequence>
<evidence type="ECO:0000313" key="1">
    <source>
        <dbReference type="EMBL" id="OUE10395.1"/>
    </source>
</evidence>
<dbReference type="AlphaFoldDB" id="A0A251XY65"/>
<dbReference type="EMBL" id="MDHJ01000001">
    <property type="protein sequence ID" value="OUE10395.1"/>
    <property type="molecule type" value="Genomic_DNA"/>
</dbReference>
<reference evidence="1 2" key="1">
    <citation type="submission" date="2016-08" db="EMBL/GenBank/DDBJ databases">
        <title>Genome sequence of Clavibacter michiganensis spp. strain CASJ009.</title>
        <authorList>
            <person name="Thapa S.P."/>
            <person name="Coaker G."/>
        </authorList>
    </citation>
    <scope>NUCLEOTIDE SEQUENCE [LARGE SCALE GENOMIC DNA]</scope>
    <source>
        <strain evidence="1">CASJ009</strain>
    </source>
</reference>
<proteinExistence type="predicted"/>
<comment type="caution">
    <text evidence="1">The sequence shown here is derived from an EMBL/GenBank/DDBJ whole genome shotgun (WGS) entry which is preliminary data.</text>
</comment>
<accession>A0A251XY65</accession>
<evidence type="ECO:0000313" key="2">
    <source>
        <dbReference type="Proteomes" id="UP000195106"/>
    </source>
</evidence>
<dbReference type="Proteomes" id="UP000195106">
    <property type="component" value="Unassembled WGS sequence"/>
</dbReference>